<keyword evidence="2" id="KW-1185">Reference proteome</keyword>
<sequence>MTALAATSAGDLVVAGDGELALVPVAASRAVADPATVAEFLASTTEIPDDGLPEDHAVRTDGVGTWRPDELATITKTAPSDPRWLQFRAEDNARRY</sequence>
<proteinExistence type="predicted"/>
<organism evidence="1 2">
    <name type="scientific">Amycolatopsis albidoflavus</name>
    <dbReference type="NCBI Taxonomy" id="102226"/>
    <lineage>
        <taxon>Bacteria</taxon>
        <taxon>Bacillati</taxon>
        <taxon>Actinomycetota</taxon>
        <taxon>Actinomycetes</taxon>
        <taxon>Pseudonocardiales</taxon>
        <taxon>Pseudonocardiaceae</taxon>
        <taxon>Amycolatopsis</taxon>
    </lineage>
</organism>
<evidence type="ECO:0000313" key="2">
    <source>
        <dbReference type="Proteomes" id="UP001597542"/>
    </source>
</evidence>
<dbReference type="RefSeq" id="WP_344280379.1">
    <property type="nucleotide sequence ID" value="NZ_BAAAHV010000017.1"/>
</dbReference>
<protein>
    <submittedName>
        <fullName evidence="1">Uncharacterized protein</fullName>
    </submittedName>
</protein>
<dbReference type="EMBL" id="JBHUKQ010000002">
    <property type="protein sequence ID" value="MFD2479171.1"/>
    <property type="molecule type" value="Genomic_DNA"/>
</dbReference>
<dbReference type="Proteomes" id="UP001597542">
    <property type="component" value="Unassembled WGS sequence"/>
</dbReference>
<accession>A0ABW5HR96</accession>
<name>A0ABW5HR96_9PSEU</name>
<reference evidence="2" key="1">
    <citation type="journal article" date="2019" name="Int. J. Syst. Evol. Microbiol.">
        <title>The Global Catalogue of Microorganisms (GCM) 10K type strain sequencing project: providing services to taxonomists for standard genome sequencing and annotation.</title>
        <authorList>
            <consortium name="The Broad Institute Genomics Platform"/>
            <consortium name="The Broad Institute Genome Sequencing Center for Infectious Disease"/>
            <person name="Wu L."/>
            <person name="Ma J."/>
        </authorList>
    </citation>
    <scope>NUCLEOTIDE SEQUENCE [LARGE SCALE GENOMIC DNA]</scope>
    <source>
        <strain evidence="2">CGMCC 4.7638</strain>
    </source>
</reference>
<gene>
    <name evidence="1" type="ORF">ACFSUT_02705</name>
</gene>
<comment type="caution">
    <text evidence="1">The sequence shown here is derived from an EMBL/GenBank/DDBJ whole genome shotgun (WGS) entry which is preliminary data.</text>
</comment>
<evidence type="ECO:0000313" key="1">
    <source>
        <dbReference type="EMBL" id="MFD2479171.1"/>
    </source>
</evidence>